<feature type="transmembrane region" description="Helical" evidence="6">
    <location>
        <begin position="725"/>
        <end position="745"/>
    </location>
</feature>
<evidence type="ECO:0000256" key="4">
    <source>
        <dbReference type="ARBA" id="ARBA00022989"/>
    </source>
</evidence>
<protein>
    <submittedName>
        <fullName evidence="9">ABC transport system permease protein</fullName>
    </submittedName>
</protein>
<feature type="transmembrane region" description="Helical" evidence="6">
    <location>
        <begin position="20"/>
        <end position="40"/>
    </location>
</feature>
<accession>A0ABR6KP18</accession>
<comment type="caution">
    <text evidence="9">The sequence shown here is derived from an EMBL/GenBank/DDBJ whole genome shotgun (WGS) entry which is preliminary data.</text>
</comment>
<keyword evidence="3 6" id="KW-0812">Transmembrane</keyword>
<feature type="transmembrane region" description="Helical" evidence="6">
    <location>
        <begin position="293"/>
        <end position="318"/>
    </location>
</feature>
<dbReference type="InterPro" id="IPR003838">
    <property type="entry name" value="ABC3_permease_C"/>
</dbReference>
<feature type="transmembrane region" description="Helical" evidence="6">
    <location>
        <begin position="757"/>
        <end position="779"/>
    </location>
</feature>
<feature type="transmembrane region" description="Helical" evidence="6">
    <location>
        <begin position="339"/>
        <end position="365"/>
    </location>
</feature>
<feature type="transmembrane region" description="Helical" evidence="6">
    <location>
        <begin position="670"/>
        <end position="695"/>
    </location>
</feature>
<sequence length="796" mass="88875">MKTIIRNLLSVLRRFKMATLLNVLGLSIAFAAFMVIMMQVDYDRNFDKFHKEANRIYRLEMKWGDDDGLQAVLSRPLADAFFNFSPHIVAGALTYPMYSQTVFLADVGTGERVSYMEPNLPVYSSFADVFTFDMLDGSAKALEDPEKILIPASMAQKIFGTEFAVGRHMKAADTQGRFSGMFTIAEIDYTVGGVYRDFPVNGILQNAVYLKIDDKEGLHDWGNSSYNAYLLLDSPASAENLVSEFLDYYKKNDLEKNMWGNKTANFQLTPLPELHYVTDVAFDMAPKTSRQTLLVLIAIACVIILIAGINFTNFSTALTPMRIRSINTQKVLGSSDSTLRFSLLMEAVGISFIAFILALVAVYLAADTPLKALVGADLSLTAHPVLISVTGVLAILLGVLAGLYPAYYITSFSPALVLKGSFGLSPKGRLLRNVLISVQFIASFALIIGAMFMYMQNNYMRTSSLGYDKDEIIVTDLTAKVMKNKDSFKNRLKSFSGIEDVTAAGFQLSGQDQYSTWGRELNGKHIQYQCLPVDPSFLQVLGIPVNEGRDFRPEDALTAEGVYVFNESARKAYDIQLGDKIYGAEIVGFCPDIKAASFRMEVTPMAFYVPGTSRNEQSTFGYIRVGAGTDKLAAMEHVKKVLSEIQSDYPFDVRFFDDVLNNLYEKETNLGALITLFSLIAVFISMVGVFGLVVFDSQYRRKEIGVRKVLGSTTSQILIMFNKTYIRILAVCFVLAAPAAYYAVNKWLENFAYKTPVYWWVFALSFALIFFITILTVTFQNWRTANENPVYSIKDN</sequence>
<evidence type="ECO:0000256" key="3">
    <source>
        <dbReference type="ARBA" id="ARBA00022692"/>
    </source>
</evidence>
<reference evidence="9 10" key="1">
    <citation type="submission" date="2020-08" db="EMBL/GenBank/DDBJ databases">
        <title>Genomic Encyclopedia of Type Strains, Phase IV (KMG-IV): sequencing the most valuable type-strain genomes for metagenomic binning, comparative biology and taxonomic classification.</title>
        <authorList>
            <person name="Goeker M."/>
        </authorList>
    </citation>
    <scope>NUCLEOTIDE SEQUENCE [LARGE SCALE GENOMIC DNA]</scope>
    <source>
        <strain evidence="9 10">DSM 102983</strain>
    </source>
</reference>
<dbReference type="Pfam" id="PF02687">
    <property type="entry name" value="FtsX"/>
    <property type="match status" value="2"/>
</dbReference>
<evidence type="ECO:0000259" key="7">
    <source>
        <dbReference type="Pfam" id="PF02687"/>
    </source>
</evidence>
<dbReference type="EMBL" id="JACHOC010000006">
    <property type="protein sequence ID" value="MBB4623244.1"/>
    <property type="molecule type" value="Genomic_DNA"/>
</dbReference>
<name>A0ABR6KP18_9BACT</name>
<feature type="domain" description="ABC3 transporter permease C-terminal" evidence="7">
    <location>
        <begin position="298"/>
        <end position="414"/>
    </location>
</feature>
<feature type="domain" description="ABC3 transporter permease C-terminal" evidence="7">
    <location>
        <begin position="676"/>
        <end position="789"/>
    </location>
</feature>
<keyword evidence="2" id="KW-1003">Cell membrane</keyword>
<comment type="subcellular location">
    <subcellularLocation>
        <location evidence="1">Cell membrane</location>
        <topology evidence="1">Multi-pass membrane protein</topology>
    </subcellularLocation>
</comment>
<dbReference type="PANTHER" id="PTHR30572">
    <property type="entry name" value="MEMBRANE COMPONENT OF TRANSPORTER-RELATED"/>
    <property type="match status" value="1"/>
</dbReference>
<feature type="domain" description="MacB-like periplasmic core" evidence="8">
    <location>
        <begin position="19"/>
        <end position="244"/>
    </location>
</feature>
<gene>
    <name evidence="9" type="ORF">GGQ57_003156</name>
</gene>
<evidence type="ECO:0000256" key="5">
    <source>
        <dbReference type="ARBA" id="ARBA00023136"/>
    </source>
</evidence>
<feature type="domain" description="MacB-like periplasmic core" evidence="8">
    <location>
        <begin position="488"/>
        <end position="640"/>
    </location>
</feature>
<evidence type="ECO:0000259" key="8">
    <source>
        <dbReference type="Pfam" id="PF12704"/>
    </source>
</evidence>
<dbReference type="Pfam" id="PF12704">
    <property type="entry name" value="MacB_PCD"/>
    <property type="match status" value="2"/>
</dbReference>
<feature type="transmembrane region" description="Helical" evidence="6">
    <location>
        <begin position="385"/>
        <end position="409"/>
    </location>
</feature>
<feature type="transmembrane region" description="Helical" evidence="6">
    <location>
        <begin position="430"/>
        <end position="455"/>
    </location>
</feature>
<keyword evidence="5 6" id="KW-0472">Membrane</keyword>
<dbReference type="InterPro" id="IPR050250">
    <property type="entry name" value="Macrolide_Exporter_MacB"/>
</dbReference>
<evidence type="ECO:0000313" key="10">
    <source>
        <dbReference type="Proteomes" id="UP000533637"/>
    </source>
</evidence>
<keyword evidence="10" id="KW-1185">Reference proteome</keyword>
<organism evidence="9 10">
    <name type="scientific">Parabacteroides faecis</name>
    <dbReference type="NCBI Taxonomy" id="1217282"/>
    <lineage>
        <taxon>Bacteria</taxon>
        <taxon>Pseudomonadati</taxon>
        <taxon>Bacteroidota</taxon>
        <taxon>Bacteroidia</taxon>
        <taxon>Bacteroidales</taxon>
        <taxon>Tannerellaceae</taxon>
        <taxon>Parabacteroides</taxon>
    </lineage>
</organism>
<dbReference type="PANTHER" id="PTHR30572:SF18">
    <property type="entry name" value="ABC-TYPE MACROLIDE FAMILY EXPORT SYSTEM PERMEASE COMPONENT 2"/>
    <property type="match status" value="1"/>
</dbReference>
<dbReference type="RefSeq" id="WP_183671415.1">
    <property type="nucleotide sequence ID" value="NZ_BMPB01000007.1"/>
</dbReference>
<evidence type="ECO:0000313" key="9">
    <source>
        <dbReference type="EMBL" id="MBB4623244.1"/>
    </source>
</evidence>
<dbReference type="Proteomes" id="UP000533637">
    <property type="component" value="Unassembled WGS sequence"/>
</dbReference>
<keyword evidence="4 6" id="KW-1133">Transmembrane helix</keyword>
<evidence type="ECO:0000256" key="6">
    <source>
        <dbReference type="SAM" id="Phobius"/>
    </source>
</evidence>
<evidence type="ECO:0000256" key="1">
    <source>
        <dbReference type="ARBA" id="ARBA00004651"/>
    </source>
</evidence>
<evidence type="ECO:0000256" key="2">
    <source>
        <dbReference type="ARBA" id="ARBA00022475"/>
    </source>
</evidence>
<dbReference type="InterPro" id="IPR025857">
    <property type="entry name" value="MacB_PCD"/>
</dbReference>
<proteinExistence type="predicted"/>